<dbReference type="HOGENOM" id="CLU_2647296_0_0_9"/>
<reference evidence="2 3" key="2">
    <citation type="submission" date="2007-04" db="EMBL/GenBank/DDBJ databases">
        <title>Draft genome sequence of Ruminococcus obeum (ATCC 29174).</title>
        <authorList>
            <person name="Sudarsanam P."/>
            <person name="Ley R."/>
            <person name="Guruge J."/>
            <person name="Turnbaugh P.J."/>
            <person name="Mahowald M."/>
            <person name="Liep D."/>
            <person name="Gordon J."/>
        </authorList>
    </citation>
    <scope>NUCLEOTIDE SEQUENCE [LARGE SCALE GENOMIC DNA]</scope>
    <source>
        <strain evidence="2 3">ATCC 29174</strain>
    </source>
</reference>
<comment type="caution">
    <text evidence="2">The sequence shown here is derived from an EMBL/GenBank/DDBJ whole genome shotgun (WGS) entry which is preliminary data.</text>
</comment>
<accession>A5ZUL6</accession>
<dbReference type="EMBL" id="AAVO02000012">
    <property type="protein sequence ID" value="EDM86796.1"/>
    <property type="molecule type" value="Genomic_DNA"/>
</dbReference>
<organism evidence="2 3">
    <name type="scientific">Blautia obeum ATCC 29174</name>
    <dbReference type="NCBI Taxonomy" id="411459"/>
    <lineage>
        <taxon>Bacteria</taxon>
        <taxon>Bacillati</taxon>
        <taxon>Bacillota</taxon>
        <taxon>Clostridia</taxon>
        <taxon>Lachnospirales</taxon>
        <taxon>Lachnospiraceae</taxon>
        <taxon>Blautia</taxon>
    </lineage>
</organism>
<keyword evidence="1" id="KW-0472">Membrane</keyword>
<sequence>MQGIDRGSQKYDSIKYRNDRPDACKDFPVFYSKSAEENRRDQYHSHMSPALNGLVLNLNAIVNFSIFLVDIIFSFF</sequence>
<name>A5ZUL6_9FIRM</name>
<keyword evidence="1" id="KW-1133">Transmembrane helix</keyword>
<dbReference type="AlphaFoldDB" id="A5ZUL6"/>
<protein>
    <submittedName>
        <fullName evidence="2">Uncharacterized protein</fullName>
    </submittedName>
</protein>
<evidence type="ECO:0000256" key="1">
    <source>
        <dbReference type="SAM" id="Phobius"/>
    </source>
</evidence>
<keyword evidence="1" id="KW-0812">Transmembrane</keyword>
<gene>
    <name evidence="2" type="ORF">RUMOBE_02701</name>
</gene>
<dbReference type="Proteomes" id="UP000006002">
    <property type="component" value="Unassembled WGS sequence"/>
</dbReference>
<feature type="transmembrane region" description="Helical" evidence="1">
    <location>
        <begin position="54"/>
        <end position="75"/>
    </location>
</feature>
<evidence type="ECO:0000313" key="3">
    <source>
        <dbReference type="Proteomes" id="UP000006002"/>
    </source>
</evidence>
<evidence type="ECO:0000313" key="2">
    <source>
        <dbReference type="EMBL" id="EDM86796.1"/>
    </source>
</evidence>
<proteinExistence type="predicted"/>
<reference evidence="2 3" key="1">
    <citation type="submission" date="2007-03" db="EMBL/GenBank/DDBJ databases">
        <authorList>
            <person name="Fulton L."/>
            <person name="Clifton S."/>
            <person name="Fulton B."/>
            <person name="Xu J."/>
            <person name="Minx P."/>
            <person name="Pepin K.H."/>
            <person name="Johnson M."/>
            <person name="Thiruvilangam P."/>
            <person name="Bhonagiri V."/>
            <person name="Nash W.E."/>
            <person name="Mardis E.R."/>
            <person name="Wilson R.K."/>
        </authorList>
    </citation>
    <scope>NUCLEOTIDE SEQUENCE [LARGE SCALE GENOMIC DNA]</scope>
    <source>
        <strain evidence="2 3">ATCC 29174</strain>
    </source>
</reference>